<gene>
    <name evidence="1" type="ORF">A8M32_20210</name>
</gene>
<comment type="caution">
    <text evidence="1">The sequence shown here is derived from an EMBL/GenBank/DDBJ whole genome shotgun (WGS) entry which is preliminary data.</text>
</comment>
<dbReference type="STRING" id="1752398.A8M32_20210"/>
<evidence type="ECO:0000313" key="1">
    <source>
        <dbReference type="EMBL" id="ODR89632.1"/>
    </source>
</evidence>
<dbReference type="PANTHER" id="PTHR42815">
    <property type="entry name" value="FAD-BINDING, PUTATIVE (AFU_ORTHOLOGUE AFUA_6G07600)-RELATED"/>
    <property type="match status" value="1"/>
</dbReference>
<keyword evidence="2" id="KW-1185">Reference proteome</keyword>
<dbReference type="PANTHER" id="PTHR42815:SF2">
    <property type="entry name" value="FAD-BINDING, PUTATIVE (AFU_ORTHOLOGUE AFUA_6G07600)-RELATED"/>
    <property type="match status" value="1"/>
</dbReference>
<evidence type="ECO:0000313" key="2">
    <source>
        <dbReference type="Proteomes" id="UP000094342"/>
    </source>
</evidence>
<dbReference type="InterPro" id="IPR012349">
    <property type="entry name" value="Split_barrel_FMN-bd"/>
</dbReference>
<dbReference type="SUPFAM" id="SSF50475">
    <property type="entry name" value="FMN-binding split barrel"/>
    <property type="match status" value="1"/>
</dbReference>
<dbReference type="Proteomes" id="UP000094342">
    <property type="component" value="Unassembled WGS sequence"/>
</dbReference>
<organism evidence="1 2">
    <name type="scientific">Sinorhizobium alkalisoli</name>
    <dbReference type="NCBI Taxonomy" id="1752398"/>
    <lineage>
        <taxon>Bacteria</taxon>
        <taxon>Pseudomonadati</taxon>
        <taxon>Pseudomonadota</taxon>
        <taxon>Alphaproteobacteria</taxon>
        <taxon>Hyphomicrobiales</taxon>
        <taxon>Rhizobiaceae</taxon>
        <taxon>Sinorhizobium/Ensifer group</taxon>
        <taxon>Sinorhizobium</taxon>
    </lineage>
</organism>
<name>A0A1E3V7M2_9HYPH</name>
<proteinExistence type="predicted"/>
<dbReference type="EMBL" id="LYBW01000061">
    <property type="protein sequence ID" value="ODR89632.1"/>
    <property type="molecule type" value="Genomic_DNA"/>
</dbReference>
<reference evidence="2" key="1">
    <citation type="submission" date="2016-05" db="EMBL/GenBank/DDBJ databases">
        <authorList>
            <person name="Li Y."/>
        </authorList>
    </citation>
    <scope>NUCLEOTIDE SEQUENCE [LARGE SCALE GENOMIC DNA]</scope>
    <source>
        <strain evidence="2">YIC4027</strain>
    </source>
</reference>
<accession>A0A1E3V7M2</accession>
<dbReference type="OrthoDB" id="9786134at2"/>
<sequence>MRNPVFPPSPWHEGEIAMQRLAGVEARMDEVGRRVVRDHLIDQHREFYPLLPMVVLGAVDPSGDVWATLRSGHPGFLRAKDVHTLCVELAREPVDPAESGMEDGAALGLLGIDLGTRRRNRLNGTLSRSSRGFDLAVAQSFGNCPKYIQPRQVRFTRDPAAPPVLPPRASLALDETARTVIARADTFFVASYADLEAGRQVDVSHRGGRSGFVRLGNDGWLTIPDFPGNRFFNTLGNIALNGRAGLAFPDFQTGGLLQMTGEAEILYEHADGARLEGAERHWRFRPCRIVWRADALPIRYDPAE</sequence>
<dbReference type="Gene3D" id="2.30.110.10">
    <property type="entry name" value="Electron Transport, Fmn-binding Protein, Chain A"/>
    <property type="match status" value="1"/>
</dbReference>
<protein>
    <submittedName>
        <fullName evidence="1">Pyridoxamine 5'-phosphate oxidase</fullName>
    </submittedName>
</protein>
<dbReference type="AlphaFoldDB" id="A0A1E3V7M2"/>
<dbReference type="RefSeq" id="WP_069460199.1">
    <property type="nucleotide sequence ID" value="NZ_LYBW01000061.1"/>
</dbReference>